<protein>
    <submittedName>
        <fullName evidence="1">Uncharacterized protein</fullName>
    </submittedName>
</protein>
<gene>
    <name evidence="1" type="ORF">DERP_001605</name>
</gene>
<evidence type="ECO:0000313" key="2">
    <source>
        <dbReference type="Proteomes" id="UP000887458"/>
    </source>
</evidence>
<evidence type="ECO:0000313" key="1">
    <source>
        <dbReference type="EMBL" id="KAH9419774.1"/>
    </source>
</evidence>
<comment type="caution">
    <text evidence="1">The sequence shown here is derived from an EMBL/GenBank/DDBJ whole genome shotgun (WGS) entry which is preliminary data.</text>
</comment>
<dbReference type="Proteomes" id="UP000887458">
    <property type="component" value="Unassembled WGS sequence"/>
</dbReference>
<keyword evidence="2" id="KW-1185">Reference proteome</keyword>
<organism evidence="1 2">
    <name type="scientific">Dermatophagoides pteronyssinus</name>
    <name type="common">European house dust mite</name>
    <dbReference type="NCBI Taxonomy" id="6956"/>
    <lineage>
        <taxon>Eukaryota</taxon>
        <taxon>Metazoa</taxon>
        <taxon>Ecdysozoa</taxon>
        <taxon>Arthropoda</taxon>
        <taxon>Chelicerata</taxon>
        <taxon>Arachnida</taxon>
        <taxon>Acari</taxon>
        <taxon>Acariformes</taxon>
        <taxon>Sarcoptiformes</taxon>
        <taxon>Astigmata</taxon>
        <taxon>Psoroptidia</taxon>
        <taxon>Analgoidea</taxon>
        <taxon>Pyroglyphidae</taxon>
        <taxon>Dermatophagoidinae</taxon>
        <taxon>Dermatophagoides</taxon>
    </lineage>
</organism>
<reference evidence="1 2" key="1">
    <citation type="journal article" date="2018" name="J. Allergy Clin. Immunol.">
        <title>High-quality assembly of Dermatophagoides pteronyssinus genome and transcriptome reveals a wide range of novel allergens.</title>
        <authorList>
            <person name="Liu X.Y."/>
            <person name="Yang K.Y."/>
            <person name="Wang M.Q."/>
            <person name="Kwok J.S."/>
            <person name="Zeng X."/>
            <person name="Yang Z."/>
            <person name="Xiao X.J."/>
            <person name="Lau C.P."/>
            <person name="Li Y."/>
            <person name="Huang Z.M."/>
            <person name="Ba J.G."/>
            <person name="Yim A.K."/>
            <person name="Ouyang C.Y."/>
            <person name="Ngai S.M."/>
            <person name="Chan T.F."/>
            <person name="Leung E.L."/>
            <person name="Liu L."/>
            <person name="Liu Z.G."/>
            <person name="Tsui S.K."/>
        </authorList>
    </citation>
    <scope>NUCLEOTIDE SEQUENCE [LARGE SCALE GENOMIC DNA]</scope>
    <source>
        <strain evidence="1">Derp</strain>
    </source>
</reference>
<name>A0ABQ8JAZ8_DERPT</name>
<reference evidence="1 2" key="2">
    <citation type="journal article" date="2022" name="Mol. Biol. Evol.">
        <title>Comparative Genomics Reveals Insights into the Divergent Evolution of Astigmatic Mites and Household Pest Adaptations.</title>
        <authorList>
            <person name="Xiong Q."/>
            <person name="Wan A.T."/>
            <person name="Liu X."/>
            <person name="Fung C.S."/>
            <person name="Xiao X."/>
            <person name="Malainual N."/>
            <person name="Hou J."/>
            <person name="Wang L."/>
            <person name="Wang M."/>
            <person name="Yang K.Y."/>
            <person name="Cui Y."/>
            <person name="Leung E.L."/>
            <person name="Nong W."/>
            <person name="Shin S.K."/>
            <person name="Au S.W."/>
            <person name="Jeong K.Y."/>
            <person name="Chew F.T."/>
            <person name="Hui J.H."/>
            <person name="Leung T.F."/>
            <person name="Tungtrongchitr A."/>
            <person name="Zhong N."/>
            <person name="Liu Z."/>
            <person name="Tsui S.K."/>
        </authorList>
    </citation>
    <scope>NUCLEOTIDE SEQUENCE [LARGE SCALE GENOMIC DNA]</scope>
    <source>
        <strain evidence="1">Derp</strain>
    </source>
</reference>
<proteinExistence type="predicted"/>
<sequence>MINSIFSIFEHWIQLNQGWIQLIIHACKLDFLDHNNDHNLPVLDFWAEKKIESYNIMIMIIIELVDLYKKNMDNEDEI</sequence>
<accession>A0ABQ8JAZ8</accession>
<dbReference type="EMBL" id="NJHN03000054">
    <property type="protein sequence ID" value="KAH9419774.1"/>
    <property type="molecule type" value="Genomic_DNA"/>
</dbReference>